<dbReference type="EMBL" id="HBUE01103776">
    <property type="protein sequence ID" value="CAG6486378.1"/>
    <property type="molecule type" value="Transcribed_RNA"/>
</dbReference>
<dbReference type="EMBL" id="HBUE01103775">
    <property type="protein sequence ID" value="CAG6486376.1"/>
    <property type="molecule type" value="Transcribed_RNA"/>
</dbReference>
<organism evidence="1">
    <name type="scientific">Culex pipiens</name>
    <name type="common">House mosquito</name>
    <dbReference type="NCBI Taxonomy" id="7175"/>
    <lineage>
        <taxon>Eukaryota</taxon>
        <taxon>Metazoa</taxon>
        <taxon>Ecdysozoa</taxon>
        <taxon>Arthropoda</taxon>
        <taxon>Hexapoda</taxon>
        <taxon>Insecta</taxon>
        <taxon>Pterygota</taxon>
        <taxon>Neoptera</taxon>
        <taxon>Endopterygota</taxon>
        <taxon>Diptera</taxon>
        <taxon>Nematocera</taxon>
        <taxon>Culicoidea</taxon>
        <taxon>Culicidae</taxon>
        <taxon>Culicinae</taxon>
        <taxon>Culicini</taxon>
        <taxon>Culex</taxon>
        <taxon>Culex</taxon>
    </lineage>
</organism>
<reference evidence="1" key="1">
    <citation type="submission" date="2021-05" db="EMBL/GenBank/DDBJ databases">
        <authorList>
            <person name="Alioto T."/>
            <person name="Alioto T."/>
            <person name="Gomez Garrido J."/>
        </authorList>
    </citation>
    <scope>NUCLEOTIDE SEQUENCE</scope>
</reference>
<name>A0A8D8C3H3_CULPI</name>
<proteinExistence type="predicted"/>
<dbReference type="AlphaFoldDB" id="A0A8D8C3H3"/>
<accession>A0A8D8C3H3</accession>
<protein>
    <submittedName>
        <fullName evidence="1">(northern house mosquito) hypothetical protein</fullName>
    </submittedName>
</protein>
<dbReference type="EMBL" id="HBUE01103777">
    <property type="protein sequence ID" value="CAG6486380.1"/>
    <property type="molecule type" value="Transcribed_RNA"/>
</dbReference>
<evidence type="ECO:0000313" key="1">
    <source>
        <dbReference type="EMBL" id="CAG6486376.1"/>
    </source>
</evidence>
<dbReference type="EMBL" id="HBUE01103779">
    <property type="protein sequence ID" value="CAG6486384.1"/>
    <property type="molecule type" value="Transcribed_RNA"/>
</dbReference>
<sequence length="102" mass="11445">MTICSSVLSRTAWAGTGHRLEAPQTTTMPIGRYMPSTIHRCCVRPRCENLWSDLNCFASSSGILLPNRPRTNCVNYAARSTTASTFNKNSYQHVEKRVYSSQ</sequence>